<dbReference type="Proteomes" id="UP001519460">
    <property type="component" value="Unassembled WGS sequence"/>
</dbReference>
<organism evidence="2 3">
    <name type="scientific">Batillaria attramentaria</name>
    <dbReference type="NCBI Taxonomy" id="370345"/>
    <lineage>
        <taxon>Eukaryota</taxon>
        <taxon>Metazoa</taxon>
        <taxon>Spiralia</taxon>
        <taxon>Lophotrochozoa</taxon>
        <taxon>Mollusca</taxon>
        <taxon>Gastropoda</taxon>
        <taxon>Caenogastropoda</taxon>
        <taxon>Sorbeoconcha</taxon>
        <taxon>Cerithioidea</taxon>
        <taxon>Batillariidae</taxon>
        <taxon>Batillaria</taxon>
    </lineage>
</organism>
<accession>A0ABD0LDW8</accession>
<evidence type="ECO:0000313" key="3">
    <source>
        <dbReference type="Proteomes" id="UP001519460"/>
    </source>
</evidence>
<dbReference type="EMBL" id="JACVVK020000059">
    <property type="protein sequence ID" value="KAK7497398.1"/>
    <property type="molecule type" value="Genomic_DNA"/>
</dbReference>
<evidence type="ECO:0000313" key="2">
    <source>
        <dbReference type="EMBL" id="KAK7497398.1"/>
    </source>
</evidence>
<dbReference type="AlphaFoldDB" id="A0ABD0LDW8"/>
<protein>
    <submittedName>
        <fullName evidence="2">Uncharacterized protein</fullName>
    </submittedName>
</protein>
<gene>
    <name evidence="2" type="ORF">BaRGS_00011442</name>
</gene>
<feature type="region of interest" description="Disordered" evidence="1">
    <location>
        <begin position="77"/>
        <end position="109"/>
    </location>
</feature>
<name>A0ABD0LDW8_9CAEN</name>
<evidence type="ECO:0000256" key="1">
    <source>
        <dbReference type="SAM" id="MobiDB-lite"/>
    </source>
</evidence>
<proteinExistence type="predicted"/>
<comment type="caution">
    <text evidence="2">The sequence shown here is derived from an EMBL/GenBank/DDBJ whole genome shotgun (WGS) entry which is preliminary data.</text>
</comment>
<reference evidence="2 3" key="1">
    <citation type="journal article" date="2023" name="Sci. Data">
        <title>Genome assembly of the Korean intertidal mud-creeper Batillaria attramentaria.</title>
        <authorList>
            <person name="Patra A.K."/>
            <person name="Ho P.T."/>
            <person name="Jun S."/>
            <person name="Lee S.J."/>
            <person name="Kim Y."/>
            <person name="Won Y.J."/>
        </authorList>
    </citation>
    <scope>NUCLEOTIDE SEQUENCE [LARGE SCALE GENOMIC DNA]</scope>
    <source>
        <strain evidence="2">Wonlab-2016</strain>
    </source>
</reference>
<keyword evidence="3" id="KW-1185">Reference proteome</keyword>
<sequence>MGPEAVLACPVYGDLETKGQQAVQISATTTTPISQRGCLLSDSETTISSTTPPASLLVTLVNDSSLKVSGVIIESQHGSVTSPGTDARPIRRNDQGPITLHPGRSGIQAGSSERVEGIHAGRGYWYV</sequence>